<keyword evidence="9" id="KW-0812">Transmembrane</keyword>
<dbReference type="GeneTree" id="ENSGT00510000047225"/>
<dbReference type="Ensembl" id="ENSACAT00000030806.2">
    <property type="protein sequence ID" value="ENSACAP00000023386.2"/>
    <property type="gene ID" value="ENSACAG00000029351.2"/>
</dbReference>
<feature type="transmembrane region" description="Helical" evidence="9">
    <location>
        <begin position="143"/>
        <end position="162"/>
    </location>
</feature>
<dbReference type="PANTHER" id="PTHR43798:SF5">
    <property type="entry name" value="MONOACYLGLYCEROL LIPASE ABHD6"/>
    <property type="match status" value="1"/>
</dbReference>
<dbReference type="RefSeq" id="XP_062825705.1">
    <property type="nucleotide sequence ID" value="XM_062969635.1"/>
</dbReference>
<dbReference type="InParanoid" id="R4GDD2"/>
<dbReference type="Bgee" id="ENSACAG00000029351">
    <property type="expression patterns" value="Expressed in brain and 1 other cell type or tissue"/>
</dbReference>
<dbReference type="PANTHER" id="PTHR43798">
    <property type="entry name" value="MONOACYLGLYCEROL LIPASE"/>
    <property type="match status" value="1"/>
</dbReference>
<dbReference type="GO" id="GO:0046464">
    <property type="term" value="P:acylglycerol catabolic process"/>
    <property type="evidence" value="ECO:0000318"/>
    <property type="project" value="GO_Central"/>
</dbReference>
<dbReference type="GO" id="GO:0047372">
    <property type="term" value="F:monoacylglycerol lipase activity"/>
    <property type="evidence" value="ECO:0000318"/>
    <property type="project" value="GO_Central"/>
</dbReference>
<dbReference type="STRING" id="28377.ENSACAP00000023386"/>
<comment type="function">
    <text evidence="8">Lipase that preferentially hydrolysis medium-chain saturated monoacylglycerols including 2-arachidonoylglycerol. Through 2-arachidonoylglycerol degradation may regulate endocannabinoid signaling pathways. Also has a lysophosphatidyl lipase activity with a preference for lysophosphatidylglycerol among other lysophospholipids. Also able to degrade bis(monoacylglycero)phosphate (BMP) and constitutes the major enzyme for BMP catabolism. BMP, also known as lysobisphosphatidic acid, is enriched in late endosomes and lysosomes and plays a key role in the formation of intraluminal vesicles and in lipid sorting.</text>
</comment>
<keyword evidence="12" id="KW-1185">Reference proteome</keyword>
<evidence type="ECO:0000256" key="8">
    <source>
        <dbReference type="ARBA" id="ARBA00049568"/>
    </source>
</evidence>
<comment type="catalytic activity">
    <reaction evidence="1">
        <text>Hydrolyzes glycerol monoesters of long-chain fatty acids.</text>
        <dbReference type="EC" id="3.1.1.23"/>
    </reaction>
</comment>
<accession>R4GDD2</accession>
<comment type="catalytic activity">
    <reaction evidence="7">
        <text>1-dodecanoylglycerol + H2O = dodecanoate + glycerol + H(+)</text>
        <dbReference type="Rhea" id="RHEA:44316"/>
        <dbReference type="ChEBI" id="CHEBI:15377"/>
        <dbReference type="ChEBI" id="CHEBI:15378"/>
        <dbReference type="ChEBI" id="CHEBI:17754"/>
        <dbReference type="ChEBI" id="CHEBI:18262"/>
        <dbReference type="ChEBI" id="CHEBI:75539"/>
    </reaction>
</comment>
<comment type="subcellular location">
    <subcellularLocation>
        <location evidence="4">Late endosome membrane</location>
        <topology evidence="4">Single-pass type II membrane protein</topology>
    </subcellularLocation>
    <subcellularLocation>
        <location evidence="5">Lysosome membrane</location>
        <topology evidence="5">Single-pass type II membrane protein</topology>
    </subcellularLocation>
    <subcellularLocation>
        <location evidence="6">Mitochondrion membrane</location>
        <topology evidence="6">Single-pass type II membrane protein</topology>
    </subcellularLocation>
</comment>
<dbReference type="GO" id="GO:0031902">
    <property type="term" value="C:late endosome membrane"/>
    <property type="evidence" value="ECO:0007669"/>
    <property type="project" value="UniProtKB-SubCell"/>
</dbReference>
<evidence type="ECO:0000256" key="1">
    <source>
        <dbReference type="ARBA" id="ARBA00001613"/>
    </source>
</evidence>
<evidence type="ECO:0000313" key="11">
    <source>
        <dbReference type="Ensembl" id="ENSACAP00000023386.2"/>
    </source>
</evidence>
<reference evidence="11 12" key="1">
    <citation type="submission" date="2009-12" db="EMBL/GenBank/DDBJ databases">
        <title>The Genome Sequence of Anolis carolinensis (Green Anole Lizard).</title>
        <authorList>
            <consortium name="The Genome Sequencing Platform"/>
            <person name="Di Palma F."/>
            <person name="Alfoldi J."/>
            <person name="Heiman D."/>
            <person name="Young S."/>
            <person name="Grabherr M."/>
            <person name="Johnson J."/>
            <person name="Lander E.S."/>
            <person name="Lindblad-Toh K."/>
        </authorList>
    </citation>
    <scope>NUCLEOTIDE SEQUENCE [LARGE SCALE GENOMIC DNA]</scope>
    <source>
        <strain evidence="11 12">JBL SC #1</strain>
    </source>
</reference>
<dbReference type="InterPro" id="IPR000073">
    <property type="entry name" value="AB_hydrolase_1"/>
</dbReference>
<gene>
    <name evidence="11" type="primary">LOC100557615</name>
</gene>
<dbReference type="AlphaFoldDB" id="R4GDD2"/>
<dbReference type="EC" id="3.1.1.23" evidence="3"/>
<dbReference type="SUPFAM" id="SSF53474">
    <property type="entry name" value="alpha/beta-Hydrolases"/>
    <property type="match status" value="1"/>
</dbReference>
<proteinExistence type="inferred from homology"/>
<protein>
    <recommendedName>
        <fullName evidence="3">acylglycerol lipase</fullName>
        <ecNumber evidence="3">3.1.1.23</ecNumber>
    </recommendedName>
</protein>
<evidence type="ECO:0000256" key="3">
    <source>
        <dbReference type="ARBA" id="ARBA00013254"/>
    </source>
</evidence>
<evidence type="ECO:0000256" key="7">
    <source>
        <dbReference type="ARBA" id="ARBA00047662"/>
    </source>
</evidence>
<evidence type="ECO:0000256" key="2">
    <source>
        <dbReference type="ARBA" id="ARBA00008645"/>
    </source>
</evidence>
<evidence type="ECO:0000256" key="9">
    <source>
        <dbReference type="SAM" id="Phobius"/>
    </source>
</evidence>
<dbReference type="InterPro" id="IPR029058">
    <property type="entry name" value="AB_hydrolase_fold"/>
</dbReference>
<dbReference type="Pfam" id="PF00561">
    <property type="entry name" value="Abhydrolase_1"/>
    <property type="match status" value="1"/>
</dbReference>
<sequence length="338" mass="37922">MDLSLIQIPLLIMGFFGGILLISFLAVYYLWPSLLIRIGIWYKRQKNGAEIKYAKCKDYTFCYLCRGNPGPQPSMLLLHGFSASKDMWLELFKGFPKDLHVVCVDMPGHGDTTRLEGESYTGTDQVARIHQFAECVGLNRKPFHLVGISMGGMVAGLYAVYYPSEVHCLSLFCPAGLQSPTPSEFMQHMKNQGKSSAENNPLIPSSLKQTKDLIKLGIYQPPPKLGKQLIKGYLDYQKPNNAFYKKCFADISREESIFLLHDNLTKIKAPMQVIWGKDDKIIDPSGAEVLAAAFPSSQVHMLERCGHFIVGDRPRKSAKLLLEFNNSFCNPSESKKMA</sequence>
<dbReference type="GeneID" id="100557615"/>
<dbReference type="eggNOG" id="KOG1454">
    <property type="taxonomic scope" value="Eukaryota"/>
</dbReference>
<reference evidence="11" key="3">
    <citation type="submission" date="2025-09" db="UniProtKB">
        <authorList>
            <consortium name="Ensembl"/>
        </authorList>
    </citation>
    <scope>IDENTIFICATION</scope>
</reference>
<dbReference type="PRINTS" id="PR00111">
    <property type="entry name" value="ABHYDROLASE"/>
</dbReference>
<evidence type="ECO:0000256" key="5">
    <source>
        <dbReference type="ARBA" id="ARBA00037874"/>
    </source>
</evidence>
<dbReference type="GO" id="GO:0016020">
    <property type="term" value="C:membrane"/>
    <property type="evidence" value="ECO:0000318"/>
    <property type="project" value="GO_Central"/>
</dbReference>
<dbReference type="GO" id="GO:0031966">
    <property type="term" value="C:mitochondrial membrane"/>
    <property type="evidence" value="ECO:0007669"/>
    <property type="project" value="UniProtKB-SubCell"/>
</dbReference>
<feature type="domain" description="AB hydrolase-1" evidence="10">
    <location>
        <begin position="73"/>
        <end position="313"/>
    </location>
</feature>
<dbReference type="InterPro" id="IPR050266">
    <property type="entry name" value="AB_hydrolase_sf"/>
</dbReference>
<evidence type="ECO:0000256" key="4">
    <source>
        <dbReference type="ARBA" id="ARBA00037797"/>
    </source>
</evidence>
<dbReference type="OrthoDB" id="6431331at2759"/>
<organism evidence="11 12">
    <name type="scientific">Anolis carolinensis</name>
    <name type="common">Green anole</name>
    <name type="synonym">American chameleon</name>
    <dbReference type="NCBI Taxonomy" id="28377"/>
    <lineage>
        <taxon>Eukaryota</taxon>
        <taxon>Metazoa</taxon>
        <taxon>Chordata</taxon>
        <taxon>Craniata</taxon>
        <taxon>Vertebrata</taxon>
        <taxon>Euteleostomi</taxon>
        <taxon>Lepidosauria</taxon>
        <taxon>Squamata</taxon>
        <taxon>Bifurcata</taxon>
        <taxon>Unidentata</taxon>
        <taxon>Episquamata</taxon>
        <taxon>Toxicofera</taxon>
        <taxon>Iguania</taxon>
        <taxon>Dactyloidae</taxon>
        <taxon>Anolis</taxon>
    </lineage>
</organism>
<dbReference type="Proteomes" id="UP000001646">
    <property type="component" value="Chromosome 2"/>
</dbReference>
<dbReference type="HOGENOM" id="CLU_020336_13_9_1"/>
<dbReference type="GO" id="GO:0005765">
    <property type="term" value="C:lysosomal membrane"/>
    <property type="evidence" value="ECO:0007669"/>
    <property type="project" value="UniProtKB-SubCell"/>
</dbReference>
<dbReference type="InterPro" id="IPR000639">
    <property type="entry name" value="Epox_hydrolase-like"/>
</dbReference>
<dbReference type="GO" id="GO:0032281">
    <property type="term" value="C:AMPA glutamate receptor complex"/>
    <property type="evidence" value="ECO:0000318"/>
    <property type="project" value="GO_Central"/>
</dbReference>
<dbReference type="PRINTS" id="PR00412">
    <property type="entry name" value="EPOXHYDRLASE"/>
</dbReference>
<reference evidence="11" key="2">
    <citation type="submission" date="2025-08" db="UniProtKB">
        <authorList>
            <consortium name="Ensembl"/>
        </authorList>
    </citation>
    <scope>IDENTIFICATION</scope>
</reference>
<dbReference type="KEGG" id="acs:100557615"/>
<dbReference type="ESTHER" id="anoca-r4gdd2">
    <property type="family name" value="ABHD6-Lip"/>
</dbReference>
<keyword evidence="9" id="KW-0472">Membrane</keyword>
<feature type="transmembrane region" description="Helical" evidence="9">
    <location>
        <begin position="6"/>
        <end position="31"/>
    </location>
</feature>
<evidence type="ECO:0000259" key="10">
    <source>
        <dbReference type="Pfam" id="PF00561"/>
    </source>
</evidence>
<dbReference type="Gene3D" id="3.40.50.1820">
    <property type="entry name" value="alpha/beta hydrolase"/>
    <property type="match status" value="1"/>
</dbReference>
<name>R4GDD2_ANOCA</name>
<keyword evidence="9" id="KW-1133">Transmembrane helix</keyword>
<comment type="similarity">
    <text evidence="2">Belongs to the AB hydrolase superfamily.</text>
</comment>
<evidence type="ECO:0000313" key="12">
    <source>
        <dbReference type="Proteomes" id="UP000001646"/>
    </source>
</evidence>
<evidence type="ECO:0000256" key="6">
    <source>
        <dbReference type="ARBA" id="ARBA00046308"/>
    </source>
</evidence>